<reference evidence="4 5" key="1">
    <citation type="submission" date="2016-10" db="EMBL/GenBank/DDBJ databases">
        <authorList>
            <person name="de Groot N.N."/>
        </authorList>
    </citation>
    <scope>NUCLEOTIDE SEQUENCE [LARGE SCALE GENOMIC DNA]</scope>
    <source>
        <strain evidence="4 5">DSM 19548</strain>
    </source>
</reference>
<evidence type="ECO:0000256" key="3">
    <source>
        <dbReference type="SAM" id="MobiDB-lite"/>
    </source>
</evidence>
<dbReference type="GO" id="GO:0005576">
    <property type="term" value="C:extracellular region"/>
    <property type="evidence" value="ECO:0007669"/>
    <property type="project" value="UniProtKB-SubCell"/>
</dbReference>
<dbReference type="InterPro" id="IPR001343">
    <property type="entry name" value="Hemolysn_Ca-bd"/>
</dbReference>
<dbReference type="STRING" id="441112.SAMN04488094_104249"/>
<evidence type="ECO:0000256" key="2">
    <source>
        <dbReference type="ARBA" id="ARBA00022525"/>
    </source>
</evidence>
<feature type="region of interest" description="Disordered" evidence="3">
    <location>
        <begin position="230"/>
        <end position="293"/>
    </location>
</feature>
<dbReference type="EMBL" id="FOLG01000004">
    <property type="protein sequence ID" value="SFC40814.1"/>
    <property type="molecule type" value="Genomic_DNA"/>
</dbReference>
<dbReference type="InterPro" id="IPR018511">
    <property type="entry name" value="Hemolysin-typ_Ca-bd_CS"/>
</dbReference>
<feature type="non-terminal residue" evidence="4">
    <location>
        <position position="1"/>
    </location>
</feature>
<dbReference type="Proteomes" id="UP000198728">
    <property type="component" value="Unassembled WGS sequence"/>
</dbReference>
<dbReference type="SUPFAM" id="SSF51120">
    <property type="entry name" value="beta-Roll"/>
    <property type="match status" value="2"/>
</dbReference>
<keyword evidence="2" id="KW-0964">Secreted</keyword>
<accession>A0A1I1IX40</accession>
<protein>
    <submittedName>
        <fullName evidence="4">Hemolysin-type calcium-binding repeat-containing protein</fullName>
    </submittedName>
</protein>
<evidence type="ECO:0000313" key="4">
    <source>
        <dbReference type="EMBL" id="SFC40814.1"/>
    </source>
</evidence>
<dbReference type="InterPro" id="IPR050557">
    <property type="entry name" value="RTX_toxin/Mannuronan_C5-epim"/>
</dbReference>
<dbReference type="PRINTS" id="PR00313">
    <property type="entry name" value="CABNDNGRPT"/>
</dbReference>
<dbReference type="PANTHER" id="PTHR38340">
    <property type="entry name" value="S-LAYER PROTEIN"/>
    <property type="match status" value="1"/>
</dbReference>
<dbReference type="Pfam" id="PF00353">
    <property type="entry name" value="HemolysinCabind"/>
    <property type="match status" value="3"/>
</dbReference>
<dbReference type="RefSeq" id="WP_425445190.1">
    <property type="nucleotide sequence ID" value="NZ_FOLG01000004.1"/>
</dbReference>
<dbReference type="GO" id="GO:0005509">
    <property type="term" value="F:calcium ion binding"/>
    <property type="evidence" value="ECO:0007669"/>
    <property type="project" value="InterPro"/>
</dbReference>
<keyword evidence="5" id="KW-1185">Reference proteome</keyword>
<comment type="subcellular location">
    <subcellularLocation>
        <location evidence="1">Secreted</location>
    </subcellularLocation>
</comment>
<proteinExistence type="predicted"/>
<dbReference type="Gene3D" id="2.150.10.10">
    <property type="entry name" value="Serralysin-like metalloprotease, C-terminal"/>
    <property type="match status" value="2"/>
</dbReference>
<organism evidence="4 5">
    <name type="scientific">Tropicimonas isoalkanivorans</name>
    <dbReference type="NCBI Taxonomy" id="441112"/>
    <lineage>
        <taxon>Bacteria</taxon>
        <taxon>Pseudomonadati</taxon>
        <taxon>Pseudomonadota</taxon>
        <taxon>Alphaproteobacteria</taxon>
        <taxon>Rhodobacterales</taxon>
        <taxon>Roseobacteraceae</taxon>
        <taxon>Tropicimonas</taxon>
    </lineage>
</organism>
<evidence type="ECO:0000313" key="5">
    <source>
        <dbReference type="Proteomes" id="UP000198728"/>
    </source>
</evidence>
<sequence>SSVPIPDEKMKIVMDVWSGTFDNWHGVLSDDLKAGKTTAAYYSRVSYDANGAPYDDSGKPVGGEDPSGTPVPEPETPAPETPVTDGDPAFDHVGTNANESLYGDSGTDSIDGGRGDDLVAGRGAADLLTGGAGNDLVNGGAGNDTLVYVVGRNYGVNDVYKGAAGVDTLKIFATADELADGKLAADVAKLKAFISDNYDAGTHGGASFTFDSIGLSVRGIEKVELVTIGAGESPSTGGEDGGIETPVPEAPVVDDTPNTPDGTDGEVASGALPPADRTGTAGNDTLKGGGDADSIGGGAGNDYILGRGASDILIGGAGSDLIKGGADADILIYGIGDNQGASDRYEGSAGLDTLKIYGTADELNDADLLAEVASLETFMAKNHDLDTNGGAVFQFETLDLEVRSVEAVELVALDTL</sequence>
<dbReference type="PANTHER" id="PTHR38340:SF1">
    <property type="entry name" value="S-LAYER PROTEIN"/>
    <property type="match status" value="1"/>
</dbReference>
<dbReference type="PROSITE" id="PS00330">
    <property type="entry name" value="HEMOLYSIN_CALCIUM"/>
    <property type="match status" value="1"/>
</dbReference>
<dbReference type="InterPro" id="IPR011049">
    <property type="entry name" value="Serralysin-like_metalloprot_C"/>
</dbReference>
<feature type="compositionally biased region" description="Low complexity" evidence="3">
    <location>
        <begin position="251"/>
        <end position="262"/>
    </location>
</feature>
<name>A0A1I1IX40_9RHOB</name>
<dbReference type="AlphaFoldDB" id="A0A1I1IX40"/>
<feature type="compositionally biased region" description="Pro residues" evidence="3">
    <location>
        <begin position="69"/>
        <end position="80"/>
    </location>
</feature>
<feature type="region of interest" description="Disordered" evidence="3">
    <location>
        <begin position="49"/>
        <end position="115"/>
    </location>
</feature>
<gene>
    <name evidence="4" type="ORF">SAMN04488094_104249</name>
</gene>
<evidence type="ECO:0000256" key="1">
    <source>
        <dbReference type="ARBA" id="ARBA00004613"/>
    </source>
</evidence>